<dbReference type="FunFam" id="3.40.50.2300:FF:000063">
    <property type="entry name" value="Gamma-aminobutyric acid type B receptor subunit"/>
    <property type="match status" value="1"/>
</dbReference>
<keyword evidence="6 14" id="KW-1133">Transmembrane helix</keyword>
<dbReference type="GO" id="GO:0038039">
    <property type="term" value="C:G protein-coupled receptor heterodimeric complex"/>
    <property type="evidence" value="ECO:0007669"/>
    <property type="project" value="TreeGrafter"/>
</dbReference>
<dbReference type="Proteomes" id="UP000503349">
    <property type="component" value="Chromosome 7"/>
</dbReference>
<dbReference type="Pfam" id="PF01094">
    <property type="entry name" value="ANF_receptor"/>
    <property type="match status" value="1"/>
</dbReference>
<evidence type="ECO:0000256" key="14">
    <source>
        <dbReference type="SAM" id="Phobius"/>
    </source>
</evidence>
<evidence type="ECO:0000256" key="13">
    <source>
        <dbReference type="SAM" id="MobiDB-lite"/>
    </source>
</evidence>
<dbReference type="PANTHER" id="PTHR10519:SF74">
    <property type="entry name" value="GAMMA-AMINOBUTYRIC ACID TYPE B RECEPTOR SUBUNIT 2"/>
    <property type="match status" value="1"/>
</dbReference>
<evidence type="ECO:0000256" key="10">
    <source>
        <dbReference type="ARBA" id="ARBA00023180"/>
    </source>
</evidence>
<evidence type="ECO:0000256" key="11">
    <source>
        <dbReference type="ARBA" id="ARBA00023224"/>
    </source>
</evidence>
<keyword evidence="18" id="KW-1185">Reference proteome</keyword>
<comment type="subcellular location">
    <subcellularLocation>
        <location evidence="1">Cell membrane</location>
        <topology evidence="1">Multi-pass membrane protein</topology>
    </subcellularLocation>
</comment>
<keyword evidence="9 17" id="KW-0675">Receptor</keyword>
<dbReference type="InterPro" id="IPR001828">
    <property type="entry name" value="ANF_lig-bd_rcpt"/>
</dbReference>
<keyword evidence="10" id="KW-0325">Glycoprotein</keyword>
<dbReference type="Pfam" id="PF00003">
    <property type="entry name" value="7tm_3"/>
    <property type="match status" value="1"/>
</dbReference>
<feature type="transmembrane region" description="Helical" evidence="14">
    <location>
        <begin position="669"/>
        <end position="691"/>
    </location>
</feature>
<feature type="transmembrane region" description="Helical" evidence="14">
    <location>
        <begin position="737"/>
        <end position="760"/>
    </location>
</feature>
<reference evidence="17 18" key="1">
    <citation type="submission" date="2019-02" db="EMBL/GenBank/DDBJ databases">
        <title>Opniocepnalus argus genome.</title>
        <authorList>
            <person name="Zhou C."/>
            <person name="Xiao S."/>
        </authorList>
    </citation>
    <scope>NUCLEOTIDE SEQUENCE [LARGE SCALE GENOMIC DNA]</scope>
    <source>
        <strain evidence="17">OARG1902GOOAL</strain>
        <tissue evidence="17">Muscle</tissue>
    </source>
</reference>
<keyword evidence="7" id="KW-0297">G-protein coupled receptor</keyword>
<accession>A0A6G1PQJ5</accession>
<dbReference type="InterPro" id="IPR028082">
    <property type="entry name" value="Peripla_BP_I"/>
</dbReference>
<name>A0A6G1PQJ5_CHAAH</name>
<keyword evidence="3" id="KW-1003">Cell membrane</keyword>
<comment type="similarity">
    <text evidence="2">Belongs to the G-protein coupled receptor 3 family. GABA-B receptor subfamily.</text>
</comment>
<proteinExistence type="inferred from homology"/>
<protein>
    <recommendedName>
        <fullName evidence="12">Gamma-aminobutyric acid type B receptor subunit 2</fullName>
    </recommendedName>
</protein>
<evidence type="ECO:0000256" key="7">
    <source>
        <dbReference type="ARBA" id="ARBA00023040"/>
    </source>
</evidence>
<feature type="domain" description="G-protein coupled receptors family 3 profile" evidence="15">
    <location>
        <begin position="651"/>
        <end position="753"/>
    </location>
</feature>
<evidence type="ECO:0000313" key="18">
    <source>
        <dbReference type="Proteomes" id="UP000503349"/>
    </source>
</evidence>
<dbReference type="SUPFAM" id="SSF53822">
    <property type="entry name" value="Periplasmic binding protein-like I"/>
    <property type="match status" value="1"/>
</dbReference>
<evidence type="ECO:0000259" key="15">
    <source>
        <dbReference type="Pfam" id="PF00003"/>
    </source>
</evidence>
<dbReference type="PRINTS" id="PR01176">
    <property type="entry name" value="GABABRECEPTR"/>
</dbReference>
<feature type="region of interest" description="Disordered" evidence="13">
    <location>
        <begin position="826"/>
        <end position="850"/>
    </location>
</feature>
<dbReference type="PANTHER" id="PTHR10519">
    <property type="entry name" value="GABA-B RECEPTOR"/>
    <property type="match status" value="1"/>
</dbReference>
<dbReference type="InterPro" id="IPR017978">
    <property type="entry name" value="GPCR_3_C"/>
</dbReference>
<dbReference type="InterPro" id="IPR002455">
    <property type="entry name" value="GPCR3_GABA-B"/>
</dbReference>
<evidence type="ECO:0000256" key="12">
    <source>
        <dbReference type="ARBA" id="ARBA00073785"/>
    </source>
</evidence>
<organism evidence="17 18">
    <name type="scientific">Channa argus</name>
    <name type="common">Northern snakehead</name>
    <name type="synonym">Ophicephalus argus</name>
    <dbReference type="NCBI Taxonomy" id="215402"/>
    <lineage>
        <taxon>Eukaryota</taxon>
        <taxon>Metazoa</taxon>
        <taxon>Chordata</taxon>
        <taxon>Craniata</taxon>
        <taxon>Vertebrata</taxon>
        <taxon>Euteleostomi</taxon>
        <taxon>Actinopterygii</taxon>
        <taxon>Neopterygii</taxon>
        <taxon>Teleostei</taxon>
        <taxon>Neoteleostei</taxon>
        <taxon>Acanthomorphata</taxon>
        <taxon>Anabantaria</taxon>
        <taxon>Anabantiformes</taxon>
        <taxon>Channoidei</taxon>
        <taxon>Channidae</taxon>
        <taxon>Channa</taxon>
    </lineage>
</organism>
<evidence type="ECO:0000256" key="8">
    <source>
        <dbReference type="ARBA" id="ARBA00023136"/>
    </source>
</evidence>
<keyword evidence="11" id="KW-0807">Transducer</keyword>
<dbReference type="EMBL" id="CM015718">
    <property type="protein sequence ID" value="KAF3692453.1"/>
    <property type="molecule type" value="Genomic_DNA"/>
</dbReference>
<evidence type="ECO:0000259" key="16">
    <source>
        <dbReference type="Pfam" id="PF01094"/>
    </source>
</evidence>
<keyword evidence="8 14" id="KW-0472">Membrane</keyword>
<dbReference type="GO" id="GO:0004965">
    <property type="term" value="F:G protein-coupled GABA receptor activity"/>
    <property type="evidence" value="ECO:0007669"/>
    <property type="project" value="InterPro"/>
</dbReference>
<feature type="transmembrane region" description="Helical" evidence="14">
    <location>
        <begin position="12"/>
        <end position="29"/>
    </location>
</feature>
<evidence type="ECO:0000256" key="3">
    <source>
        <dbReference type="ARBA" id="ARBA00022475"/>
    </source>
</evidence>
<dbReference type="AlphaFoldDB" id="A0A6G1PQJ5"/>
<sequence length="906" mass="99429">MEPCGCVEVSRLLLMLLCWPVVGSVLAPVRHPLPVLWMMPVSSGSGRGNLTAVAPAVRLALQDLKKQPPPLGNYEIQLQLLDSQCDPPTSLKALFDAMWAGPKYLLLFGGVCPPVTALIARSLPALSLVQVSFGIKSPSLSNKKSYGNLFSTMPSDRALNQAALKLLQRYKWTRVGIITQEGSRLSEMKNDLMRQLLKADVQVISTGSLSDDACSSLKRLKERDVRIIIGQFEEDSASEVFCCAYRLNLFGPRYQWIVVDGGSGGWRLGWQESGCTANSLLMAADGSIRLQIRPLSNKNTPGISGRTPVDYQDSYLQQLIQEGSEVSPLHSFAYDAVWVAARALGQVMEAVKHREKYSVQRNVTVREEEVQKMLLEAVKSTLFEGVTGPVFFRNGERMALIELIQFQGPGPARDQALVHLQRHHVSLLLFSMVSSAAVGTIFISLLIILCLRRPRSSGGSQDQLLLLGVLLSSSSVLVSGLDGSFVSDWTLEIFCSVSSAFSAQAAGQYMSERPGNLGWFCQPGISAGSSVDSLGGTHCGRRFTVHQIMESLFTRQHRNKDTGHICAARRAPVGCVCFNLLANTGPPQTGGHTAQLREETFVLISLSTGQQDYLENRDLKDHPMVEGVSEVVWWSNKYFFQTEPADQDAIIRPFSEHCSSTNMDLWLTAVYGCKAPLLGLGCFVAWSIRSVQVEPPAVSSKHLTLCMFAVTAFSVSGVLASLLISHNPSVQFCLSSILILCCCIFILSWTFVPMLSYLWCGGSERQRPSELQSEAAEQEDGGSVSRLNQQLKSRTAQLDVEIETLTMQLCETSESEEVHVTTISGEIRPDEDQDGTCERQAPSPDHINSPEHVQRRLSVQLPILHHSYLPAVGGVSSSSSSVFGSQEELVTTITSADHTQRQPRYR</sequence>
<evidence type="ECO:0000256" key="2">
    <source>
        <dbReference type="ARBA" id="ARBA00008991"/>
    </source>
</evidence>
<feature type="transmembrane region" description="Helical" evidence="14">
    <location>
        <begin position="703"/>
        <end position="725"/>
    </location>
</feature>
<evidence type="ECO:0000256" key="5">
    <source>
        <dbReference type="ARBA" id="ARBA00022729"/>
    </source>
</evidence>
<evidence type="ECO:0000256" key="6">
    <source>
        <dbReference type="ARBA" id="ARBA00022989"/>
    </source>
</evidence>
<gene>
    <name evidence="17" type="ORF">EXN66_Car008129</name>
</gene>
<feature type="domain" description="Receptor ligand binding region" evidence="16">
    <location>
        <begin position="53"/>
        <end position="408"/>
    </location>
</feature>
<keyword evidence="5" id="KW-0732">Signal</keyword>
<evidence type="ECO:0000256" key="4">
    <source>
        <dbReference type="ARBA" id="ARBA00022692"/>
    </source>
</evidence>
<dbReference type="GO" id="GO:0007214">
    <property type="term" value="P:gamma-aminobutyric acid signaling pathway"/>
    <property type="evidence" value="ECO:0007669"/>
    <property type="project" value="TreeGrafter"/>
</dbReference>
<feature type="transmembrane region" description="Helical" evidence="14">
    <location>
        <begin position="427"/>
        <end position="451"/>
    </location>
</feature>
<dbReference type="CDD" id="cd06366">
    <property type="entry name" value="PBP1_GABAb_receptor"/>
    <property type="match status" value="1"/>
</dbReference>
<evidence type="ECO:0000256" key="9">
    <source>
        <dbReference type="ARBA" id="ARBA00023170"/>
    </source>
</evidence>
<evidence type="ECO:0000313" key="17">
    <source>
        <dbReference type="EMBL" id="KAF3692453.1"/>
    </source>
</evidence>
<evidence type="ECO:0000256" key="1">
    <source>
        <dbReference type="ARBA" id="ARBA00004651"/>
    </source>
</evidence>
<reference evidence="18" key="2">
    <citation type="submission" date="2019-02" db="EMBL/GenBank/DDBJ databases">
        <title>Opniocepnalus argus Var Kimnra genome.</title>
        <authorList>
            <person name="Zhou C."/>
            <person name="Xiao S."/>
        </authorList>
    </citation>
    <scope>NUCLEOTIDE SEQUENCE [LARGE SCALE GENOMIC DNA]</scope>
</reference>
<dbReference type="Gene3D" id="3.40.50.2300">
    <property type="match status" value="2"/>
</dbReference>
<keyword evidence="4 14" id="KW-0812">Transmembrane</keyword>